<dbReference type="Gene3D" id="3.30.2350.10">
    <property type="entry name" value="Pseudouridine synthase"/>
    <property type="match status" value="1"/>
</dbReference>
<dbReference type="GO" id="GO:0000455">
    <property type="term" value="P:enzyme-directed rRNA pseudouridine synthesis"/>
    <property type="evidence" value="ECO:0007669"/>
    <property type="project" value="UniProtKB-ARBA"/>
</dbReference>
<evidence type="ECO:0000256" key="7">
    <source>
        <dbReference type="PIRSR" id="PIRSR606225-1"/>
    </source>
</evidence>
<evidence type="ECO:0000256" key="5">
    <source>
        <dbReference type="ARBA" id="ARBA00022884"/>
    </source>
</evidence>
<dbReference type="PANTHER" id="PTHR21600">
    <property type="entry name" value="MITOCHONDRIAL RNA PSEUDOURIDINE SYNTHASE"/>
    <property type="match status" value="1"/>
</dbReference>
<dbReference type="EMBL" id="FOVJ01000001">
    <property type="protein sequence ID" value="SFN27679.1"/>
    <property type="molecule type" value="Genomic_DNA"/>
</dbReference>
<dbReference type="InterPro" id="IPR006224">
    <property type="entry name" value="PsdUridine_synth_RluA-like_CS"/>
</dbReference>
<dbReference type="Pfam" id="PF00849">
    <property type="entry name" value="PseudoU_synth_2"/>
    <property type="match status" value="1"/>
</dbReference>
<evidence type="ECO:0000256" key="6">
    <source>
        <dbReference type="ARBA" id="ARBA00023235"/>
    </source>
</evidence>
<evidence type="ECO:0000256" key="9">
    <source>
        <dbReference type="RuleBase" id="RU362028"/>
    </source>
</evidence>
<evidence type="ECO:0000256" key="1">
    <source>
        <dbReference type="ARBA" id="ARBA00000381"/>
    </source>
</evidence>
<dbReference type="CDD" id="cd02869">
    <property type="entry name" value="PseudoU_synth_RluA_like"/>
    <property type="match status" value="1"/>
</dbReference>
<feature type="domain" description="RNA-binding S4" evidence="10">
    <location>
        <begin position="31"/>
        <end position="90"/>
    </location>
</feature>
<evidence type="ECO:0000256" key="3">
    <source>
        <dbReference type="ARBA" id="ARBA00010876"/>
    </source>
</evidence>
<keyword evidence="12" id="KW-1185">Reference proteome</keyword>
<dbReference type="Pfam" id="PF01479">
    <property type="entry name" value="S4"/>
    <property type="match status" value="1"/>
</dbReference>
<dbReference type="EC" id="5.4.99.-" evidence="9"/>
<gene>
    <name evidence="11" type="ORF">SAMN05216386_0237</name>
</gene>
<dbReference type="OrthoDB" id="9785808at2"/>
<keyword evidence="6 9" id="KW-0413">Isomerase</keyword>
<dbReference type="PROSITE" id="PS01129">
    <property type="entry name" value="PSI_RLU"/>
    <property type="match status" value="1"/>
</dbReference>
<dbReference type="InterPro" id="IPR050188">
    <property type="entry name" value="RluA_PseudoU_synthase"/>
</dbReference>
<dbReference type="InterPro" id="IPR006145">
    <property type="entry name" value="PsdUridine_synth_RsuA/RluA"/>
</dbReference>
<dbReference type="Gene3D" id="3.10.290.10">
    <property type="entry name" value="RNA-binding S4 domain"/>
    <property type="match status" value="1"/>
</dbReference>
<dbReference type="NCBIfam" id="TIGR00005">
    <property type="entry name" value="rluA_subfam"/>
    <property type="match status" value="1"/>
</dbReference>
<comment type="catalytic activity">
    <reaction evidence="9">
        <text>a uridine in RNA = a pseudouridine in RNA</text>
        <dbReference type="Rhea" id="RHEA:48348"/>
        <dbReference type="Rhea" id="RHEA-COMP:12068"/>
        <dbReference type="Rhea" id="RHEA-COMP:12069"/>
        <dbReference type="ChEBI" id="CHEBI:65314"/>
        <dbReference type="ChEBI" id="CHEBI:65315"/>
    </reaction>
</comment>
<dbReference type="InterPro" id="IPR006225">
    <property type="entry name" value="PsdUridine_synth_RluC/D"/>
</dbReference>
<accession>A0A1I4XQW8</accession>
<dbReference type="PANTHER" id="PTHR21600:SF92">
    <property type="entry name" value="RIBOSOMAL LARGE SUBUNIT PSEUDOURIDINE SYNTHASE C"/>
    <property type="match status" value="1"/>
</dbReference>
<dbReference type="AlphaFoldDB" id="A0A1I4XQW8"/>
<evidence type="ECO:0000256" key="2">
    <source>
        <dbReference type="ARBA" id="ARBA00002876"/>
    </source>
</evidence>
<dbReference type="GO" id="GO:0160141">
    <property type="term" value="F:23S rRNA pseudouridine(955/2504/2580) synthase activity"/>
    <property type="evidence" value="ECO:0007669"/>
    <property type="project" value="UniProtKB-EC"/>
</dbReference>
<dbReference type="CDD" id="cd00165">
    <property type="entry name" value="S4"/>
    <property type="match status" value="1"/>
</dbReference>
<dbReference type="PROSITE" id="PS50889">
    <property type="entry name" value="S4"/>
    <property type="match status" value="1"/>
</dbReference>
<evidence type="ECO:0000256" key="8">
    <source>
        <dbReference type="PROSITE-ProRule" id="PRU00182"/>
    </source>
</evidence>
<feature type="active site" evidence="7">
    <location>
        <position position="154"/>
    </location>
</feature>
<evidence type="ECO:0000256" key="4">
    <source>
        <dbReference type="ARBA" id="ARBA00022552"/>
    </source>
</evidence>
<keyword evidence="4" id="KW-0698">rRNA processing</keyword>
<dbReference type="GO" id="GO:0003723">
    <property type="term" value="F:RNA binding"/>
    <property type="evidence" value="ECO:0007669"/>
    <property type="project" value="UniProtKB-KW"/>
</dbReference>
<evidence type="ECO:0000259" key="10">
    <source>
        <dbReference type="SMART" id="SM00363"/>
    </source>
</evidence>
<dbReference type="SUPFAM" id="SSF55174">
    <property type="entry name" value="Alpha-L RNA-binding motif"/>
    <property type="match status" value="1"/>
</dbReference>
<proteinExistence type="inferred from homology"/>
<dbReference type="SMART" id="SM00363">
    <property type="entry name" value="S4"/>
    <property type="match status" value="1"/>
</dbReference>
<dbReference type="Proteomes" id="UP000183107">
    <property type="component" value="Unassembled WGS sequence"/>
</dbReference>
<dbReference type="InterPro" id="IPR002942">
    <property type="entry name" value="S4_RNA-bd"/>
</dbReference>
<dbReference type="SUPFAM" id="SSF55120">
    <property type="entry name" value="Pseudouridine synthase"/>
    <property type="match status" value="1"/>
</dbReference>
<sequence length="342" mass="38570">MASISRIKDLGKEFPLSSAVTEIIGEDSGGQRIDNFLIKRLKNVPKSHIYQLLRSGQVRLNSRRVRADHHLQPGDAVRIPPVRMTERNSSVGKRLARSQFIPFEVLFEDEALIVVNKPAGVAVHGGSGVSFGIIEQLRAQHPDWKFLELVHRLDRETSGVLLLAKRRAALVELHRQIRAGMMEKRYLTLVKGSWRNARQSVKLPLNKYVTFHGERRVAVITDDKGKKEGMAAHTIFTLRKSFRDFSLLEAELKTGRTHQIRVHLAHLGYPIAGDDKYGDFALNKELAKRTRGPRLERMFLHAFQAGIIHPATLEKLSVEAPLTEDLAGFMSGLDDTDKPLHP</sequence>
<keyword evidence="5 8" id="KW-0694">RNA-binding</keyword>
<evidence type="ECO:0000313" key="12">
    <source>
        <dbReference type="Proteomes" id="UP000183107"/>
    </source>
</evidence>
<evidence type="ECO:0000313" key="11">
    <source>
        <dbReference type="EMBL" id="SFN27679.1"/>
    </source>
</evidence>
<dbReference type="InterPro" id="IPR036986">
    <property type="entry name" value="S4_RNA-bd_sf"/>
</dbReference>
<comment type="catalytic activity">
    <reaction evidence="1">
        <text>uridine(955/2504/2580) in 23S rRNA = pseudouridine(955/2504/2580) in 23S rRNA</text>
        <dbReference type="Rhea" id="RHEA:42528"/>
        <dbReference type="Rhea" id="RHEA-COMP:10099"/>
        <dbReference type="Rhea" id="RHEA-COMP:10100"/>
        <dbReference type="ChEBI" id="CHEBI:65314"/>
        <dbReference type="ChEBI" id="CHEBI:65315"/>
        <dbReference type="EC" id="5.4.99.24"/>
    </reaction>
</comment>
<reference evidence="12" key="1">
    <citation type="submission" date="2016-10" db="EMBL/GenBank/DDBJ databases">
        <authorList>
            <person name="Varghese N."/>
        </authorList>
    </citation>
    <scope>NUCLEOTIDE SEQUENCE [LARGE SCALE GENOMIC DNA]</scope>
    <source>
        <strain evidence="12">Nsp8</strain>
    </source>
</reference>
<protein>
    <recommendedName>
        <fullName evidence="9">Pseudouridine synthase</fullName>
        <ecNumber evidence="9">5.4.99.-</ecNumber>
    </recommendedName>
</protein>
<organism evidence="11 12">
    <name type="scientific">Nitrosospira briensis</name>
    <dbReference type="NCBI Taxonomy" id="35799"/>
    <lineage>
        <taxon>Bacteria</taxon>
        <taxon>Pseudomonadati</taxon>
        <taxon>Pseudomonadota</taxon>
        <taxon>Betaproteobacteria</taxon>
        <taxon>Nitrosomonadales</taxon>
        <taxon>Nitrosomonadaceae</taxon>
        <taxon>Nitrosospira</taxon>
    </lineage>
</organism>
<dbReference type="InterPro" id="IPR020103">
    <property type="entry name" value="PsdUridine_synth_cat_dom_sf"/>
</dbReference>
<dbReference type="STRING" id="1266925.GCA_000619905_00645"/>
<name>A0A1I4XQW8_9PROT</name>
<comment type="similarity">
    <text evidence="3 9">Belongs to the pseudouridine synthase RluA family.</text>
</comment>
<comment type="function">
    <text evidence="2">Responsible for synthesis of pseudouridine from uracil at positions 955, 2504 and 2580 in 23S ribosomal RNA.</text>
</comment>